<keyword evidence="2" id="KW-1185">Reference proteome</keyword>
<sequence>MRGKWDPKDSQFVKPIGISCLAVLYYKIPSHAAENFATKVQEKAGNIGLNIGSLKGCELKDADINKGSLETIIKNLQKTENADYVLAIADGTHFHKILKSTEISTKLPTQQIETKTVHKTKSANIVLSNIIQKLNKKGGGYNRKLKQAALPQVNVQKIDLFQSFLQDTMVQGCAFG</sequence>
<dbReference type="Pfam" id="PF02171">
    <property type="entry name" value="Piwi"/>
    <property type="match status" value="1"/>
</dbReference>
<dbReference type="AlphaFoldDB" id="A0A914PIP4"/>
<dbReference type="InterPro" id="IPR012337">
    <property type="entry name" value="RNaseH-like_sf"/>
</dbReference>
<organism evidence="2 3">
    <name type="scientific">Panagrolaimus davidi</name>
    <dbReference type="NCBI Taxonomy" id="227884"/>
    <lineage>
        <taxon>Eukaryota</taxon>
        <taxon>Metazoa</taxon>
        <taxon>Ecdysozoa</taxon>
        <taxon>Nematoda</taxon>
        <taxon>Chromadorea</taxon>
        <taxon>Rhabditida</taxon>
        <taxon>Tylenchina</taxon>
        <taxon>Panagrolaimomorpha</taxon>
        <taxon>Panagrolaimoidea</taxon>
        <taxon>Panagrolaimidae</taxon>
        <taxon>Panagrolaimus</taxon>
    </lineage>
</organism>
<dbReference type="Proteomes" id="UP000887578">
    <property type="component" value="Unplaced"/>
</dbReference>
<dbReference type="InterPro" id="IPR003165">
    <property type="entry name" value="Piwi"/>
</dbReference>
<dbReference type="WBParaSite" id="PDA_v2.g14638.t1">
    <property type="protein sequence ID" value="PDA_v2.g14638.t1"/>
    <property type="gene ID" value="PDA_v2.g14638"/>
</dbReference>
<dbReference type="GO" id="GO:0003676">
    <property type="term" value="F:nucleic acid binding"/>
    <property type="evidence" value="ECO:0007669"/>
    <property type="project" value="InterPro"/>
</dbReference>
<name>A0A914PIP4_9BILA</name>
<feature type="domain" description="Piwi" evidence="1">
    <location>
        <begin position="91"/>
        <end position="150"/>
    </location>
</feature>
<evidence type="ECO:0000259" key="1">
    <source>
        <dbReference type="Pfam" id="PF02171"/>
    </source>
</evidence>
<evidence type="ECO:0000313" key="2">
    <source>
        <dbReference type="Proteomes" id="UP000887578"/>
    </source>
</evidence>
<protein>
    <submittedName>
        <fullName evidence="3">Piwi domain-containing protein</fullName>
    </submittedName>
</protein>
<accession>A0A914PIP4</accession>
<reference evidence="3" key="1">
    <citation type="submission" date="2022-11" db="UniProtKB">
        <authorList>
            <consortium name="WormBaseParasite"/>
        </authorList>
    </citation>
    <scope>IDENTIFICATION</scope>
</reference>
<evidence type="ECO:0000313" key="3">
    <source>
        <dbReference type="WBParaSite" id="PDA_v2.g14638.t1"/>
    </source>
</evidence>
<proteinExistence type="predicted"/>
<dbReference type="Gene3D" id="3.40.50.2300">
    <property type="match status" value="1"/>
</dbReference>
<dbReference type="SUPFAM" id="SSF53098">
    <property type="entry name" value="Ribonuclease H-like"/>
    <property type="match status" value="1"/>
</dbReference>